<accession>A0A917BKN8</accession>
<evidence type="ECO:0008006" key="3">
    <source>
        <dbReference type="Google" id="ProtNLM"/>
    </source>
</evidence>
<dbReference type="RefSeq" id="WP_280514950.1">
    <property type="nucleotide sequence ID" value="NZ_BMCT01000001.1"/>
</dbReference>
<dbReference type="EMBL" id="BMCT01000001">
    <property type="protein sequence ID" value="GGF46842.1"/>
    <property type="molecule type" value="Genomic_DNA"/>
</dbReference>
<organism evidence="1 2">
    <name type="scientific">Azorhizobium oxalatiphilum</name>
    <dbReference type="NCBI Taxonomy" id="980631"/>
    <lineage>
        <taxon>Bacteria</taxon>
        <taxon>Pseudomonadati</taxon>
        <taxon>Pseudomonadota</taxon>
        <taxon>Alphaproteobacteria</taxon>
        <taxon>Hyphomicrobiales</taxon>
        <taxon>Xanthobacteraceae</taxon>
        <taxon>Azorhizobium</taxon>
    </lineage>
</organism>
<evidence type="ECO:0000313" key="2">
    <source>
        <dbReference type="Proteomes" id="UP000606044"/>
    </source>
</evidence>
<dbReference type="Proteomes" id="UP000606044">
    <property type="component" value="Unassembled WGS sequence"/>
</dbReference>
<comment type="caution">
    <text evidence="1">The sequence shown here is derived from an EMBL/GenBank/DDBJ whole genome shotgun (WGS) entry which is preliminary data.</text>
</comment>
<reference evidence="1" key="1">
    <citation type="journal article" date="2014" name="Int. J. Syst. Evol. Microbiol.">
        <title>Complete genome sequence of Corynebacterium casei LMG S-19264T (=DSM 44701T), isolated from a smear-ripened cheese.</title>
        <authorList>
            <consortium name="US DOE Joint Genome Institute (JGI-PGF)"/>
            <person name="Walter F."/>
            <person name="Albersmeier A."/>
            <person name="Kalinowski J."/>
            <person name="Ruckert C."/>
        </authorList>
    </citation>
    <scope>NUCLEOTIDE SEQUENCE</scope>
    <source>
        <strain evidence="1">CCM 7897</strain>
    </source>
</reference>
<evidence type="ECO:0000313" key="1">
    <source>
        <dbReference type="EMBL" id="GGF46842.1"/>
    </source>
</evidence>
<dbReference type="PROSITE" id="PS51257">
    <property type="entry name" value="PROKAR_LIPOPROTEIN"/>
    <property type="match status" value="1"/>
</dbReference>
<proteinExistence type="predicted"/>
<sequence>MRMMMRLSLVAALGLMVSGCDRCGDFFWQKTDTPKTCSAGPKAE</sequence>
<dbReference type="AlphaFoldDB" id="A0A917BKN8"/>
<gene>
    <name evidence="1" type="ORF">GCM10007301_02860</name>
</gene>
<protein>
    <recommendedName>
        <fullName evidence="3">Lipoprotein</fullName>
    </recommendedName>
</protein>
<reference evidence="1" key="2">
    <citation type="submission" date="2020-09" db="EMBL/GenBank/DDBJ databases">
        <authorList>
            <person name="Sun Q."/>
            <person name="Sedlacek I."/>
        </authorList>
    </citation>
    <scope>NUCLEOTIDE SEQUENCE</scope>
    <source>
        <strain evidence="1">CCM 7897</strain>
    </source>
</reference>
<keyword evidence="2" id="KW-1185">Reference proteome</keyword>
<name>A0A917BKN8_9HYPH</name>